<accession>A0A6A5RED7</accession>
<keyword evidence="3 6" id="KW-1133">Transmembrane helix</keyword>
<feature type="transmembrane region" description="Helical" evidence="6">
    <location>
        <begin position="76"/>
        <end position="95"/>
    </location>
</feature>
<keyword evidence="2 6" id="KW-0812">Transmembrane</keyword>
<dbReference type="OrthoDB" id="191139at2759"/>
<protein>
    <recommendedName>
        <fullName evidence="9">Auxin efflux carrier</fullName>
    </recommendedName>
</protein>
<feature type="transmembrane region" description="Helical" evidence="6">
    <location>
        <begin position="344"/>
        <end position="371"/>
    </location>
</feature>
<feature type="transmembrane region" description="Helical" evidence="6">
    <location>
        <begin position="12"/>
        <end position="35"/>
    </location>
</feature>
<feature type="compositionally biased region" description="Acidic residues" evidence="5">
    <location>
        <begin position="206"/>
        <end position="218"/>
    </location>
</feature>
<dbReference type="PANTHER" id="PTHR31794">
    <property type="entry name" value="AUXIN EFFLUX TRANSPORTER FAMILY PROTEIN (EUROFUNG)"/>
    <property type="match status" value="1"/>
</dbReference>
<evidence type="ECO:0008006" key="9">
    <source>
        <dbReference type="Google" id="ProtNLM"/>
    </source>
</evidence>
<dbReference type="GO" id="GO:0016020">
    <property type="term" value="C:membrane"/>
    <property type="evidence" value="ECO:0007669"/>
    <property type="project" value="UniProtKB-SubCell"/>
</dbReference>
<dbReference type="InterPro" id="IPR004776">
    <property type="entry name" value="Mem_transp_PIN-like"/>
</dbReference>
<feature type="transmembrane region" description="Helical" evidence="6">
    <location>
        <begin position="272"/>
        <end position="292"/>
    </location>
</feature>
<keyword evidence="4 6" id="KW-0472">Membrane</keyword>
<evidence type="ECO:0000256" key="4">
    <source>
        <dbReference type="ARBA" id="ARBA00023136"/>
    </source>
</evidence>
<evidence type="ECO:0000256" key="2">
    <source>
        <dbReference type="ARBA" id="ARBA00022692"/>
    </source>
</evidence>
<dbReference type="GeneID" id="54346067"/>
<dbReference type="GO" id="GO:0055085">
    <property type="term" value="P:transmembrane transport"/>
    <property type="evidence" value="ECO:0007669"/>
    <property type="project" value="InterPro"/>
</dbReference>
<evidence type="ECO:0000256" key="1">
    <source>
        <dbReference type="ARBA" id="ARBA00004141"/>
    </source>
</evidence>
<evidence type="ECO:0000256" key="3">
    <source>
        <dbReference type="ARBA" id="ARBA00022989"/>
    </source>
</evidence>
<reference evidence="7" key="1">
    <citation type="journal article" date="2020" name="Stud. Mycol.">
        <title>101 Dothideomycetes genomes: a test case for predicting lifestyles and emergence of pathogens.</title>
        <authorList>
            <person name="Haridas S."/>
            <person name="Albert R."/>
            <person name="Binder M."/>
            <person name="Bloem J."/>
            <person name="Labutti K."/>
            <person name="Salamov A."/>
            <person name="Andreopoulos B."/>
            <person name="Baker S."/>
            <person name="Barry K."/>
            <person name="Bills G."/>
            <person name="Bluhm B."/>
            <person name="Cannon C."/>
            <person name="Castanera R."/>
            <person name="Culley D."/>
            <person name="Daum C."/>
            <person name="Ezra D."/>
            <person name="Gonzalez J."/>
            <person name="Henrissat B."/>
            <person name="Kuo A."/>
            <person name="Liang C."/>
            <person name="Lipzen A."/>
            <person name="Lutzoni F."/>
            <person name="Magnuson J."/>
            <person name="Mondo S."/>
            <person name="Nolan M."/>
            <person name="Ohm R."/>
            <person name="Pangilinan J."/>
            <person name="Park H.-J."/>
            <person name="Ramirez L."/>
            <person name="Alfaro M."/>
            <person name="Sun H."/>
            <person name="Tritt A."/>
            <person name="Yoshinaga Y."/>
            <person name="Zwiers L.-H."/>
            <person name="Turgeon B."/>
            <person name="Goodwin S."/>
            <person name="Spatafora J."/>
            <person name="Crous P."/>
            <person name="Grigoriev I."/>
        </authorList>
    </citation>
    <scope>NUCLEOTIDE SEQUENCE</scope>
    <source>
        <strain evidence="7">CBS 183.55</strain>
    </source>
</reference>
<dbReference type="Proteomes" id="UP000800082">
    <property type="component" value="Unassembled WGS sequence"/>
</dbReference>
<dbReference type="Pfam" id="PF03547">
    <property type="entry name" value="Mem_trans"/>
    <property type="match status" value="1"/>
</dbReference>
<dbReference type="RefSeq" id="XP_033446105.1">
    <property type="nucleotide sequence ID" value="XM_033588420.1"/>
</dbReference>
<evidence type="ECO:0000313" key="8">
    <source>
        <dbReference type="Proteomes" id="UP000800082"/>
    </source>
</evidence>
<name>A0A6A5RED7_9PLEO</name>
<organism evidence="7 8">
    <name type="scientific">Didymella exigua CBS 183.55</name>
    <dbReference type="NCBI Taxonomy" id="1150837"/>
    <lineage>
        <taxon>Eukaryota</taxon>
        <taxon>Fungi</taxon>
        <taxon>Dikarya</taxon>
        <taxon>Ascomycota</taxon>
        <taxon>Pezizomycotina</taxon>
        <taxon>Dothideomycetes</taxon>
        <taxon>Pleosporomycetidae</taxon>
        <taxon>Pleosporales</taxon>
        <taxon>Pleosporineae</taxon>
        <taxon>Didymellaceae</taxon>
        <taxon>Didymella</taxon>
    </lineage>
</organism>
<dbReference type="GO" id="GO:0005783">
    <property type="term" value="C:endoplasmic reticulum"/>
    <property type="evidence" value="ECO:0007669"/>
    <property type="project" value="TreeGrafter"/>
</dbReference>
<dbReference type="PANTHER" id="PTHR31794:SF4">
    <property type="entry name" value="AUXIN EFFLUX TRANSPORTER FAMILY PROTEIN (EUROFUNG)"/>
    <property type="match status" value="1"/>
</dbReference>
<evidence type="ECO:0000256" key="6">
    <source>
        <dbReference type="SAM" id="Phobius"/>
    </source>
</evidence>
<feature type="transmembrane region" description="Helical" evidence="6">
    <location>
        <begin position="383"/>
        <end position="404"/>
    </location>
</feature>
<feature type="region of interest" description="Disordered" evidence="5">
    <location>
        <begin position="168"/>
        <end position="226"/>
    </location>
</feature>
<keyword evidence="8" id="KW-1185">Reference proteome</keyword>
<dbReference type="AlphaFoldDB" id="A0A6A5RED7"/>
<feature type="transmembrane region" description="Helical" evidence="6">
    <location>
        <begin position="312"/>
        <end position="332"/>
    </location>
</feature>
<evidence type="ECO:0000313" key="7">
    <source>
        <dbReference type="EMBL" id="KAF1925853.1"/>
    </source>
</evidence>
<sequence length="433" mass="47165">MSSSGIVQPLLGGIQATVSVILTITFGVAFSQFGLLDADAASKISRTSVKVLLPCLLINNLGSQLKPETAYEYVPIIIWAIFYNVLSIFLGRALCRVFNLPRWTIPAIAFNNTTSLPLLLIQSLETTGVLSPLVGKGEETSEAVSRARTYFLVSAVVSHALTFGIGGSELNGDNEDASEDSKKQSDDSNGAQVDGTPRQRYRDDPEAQEDADEDDESSDSAPETSLLPHAVRHRVFRANKRTQKTVNGLMEKLPVWLQTAIMAVYSFMTPPLVGALIGGVIGLTPPLHTLFFANSSDGGYFKAWLTQSIKNVGQLFVTLQVVVVGVKLAQALRKEKRGEDTGKLNWFPVTIIAVVRYIIWPAISMALIYVIAANTSWLPKNPMLWFVMMLMPTGPSAMKVMVLADVADAEHKDKMIIAKFLAVSTTLLTNDQC</sequence>
<comment type="subcellular location">
    <subcellularLocation>
        <location evidence="1">Membrane</location>
        <topology evidence="1">Multi-pass membrane protein</topology>
    </subcellularLocation>
</comment>
<proteinExistence type="predicted"/>
<dbReference type="EMBL" id="ML978981">
    <property type="protein sequence ID" value="KAF1925853.1"/>
    <property type="molecule type" value="Genomic_DNA"/>
</dbReference>
<evidence type="ECO:0000256" key="5">
    <source>
        <dbReference type="SAM" id="MobiDB-lite"/>
    </source>
</evidence>
<gene>
    <name evidence="7" type="ORF">M421DRAFT_233114</name>
</gene>